<dbReference type="EMBL" id="JAUSTP010000011">
    <property type="protein sequence ID" value="MDQ0189806.1"/>
    <property type="molecule type" value="Genomic_DNA"/>
</dbReference>
<dbReference type="PANTHER" id="PTHR42978:SF2">
    <property type="entry name" value="102 KBASES UNSTABLE REGION: FROM 1 TO 119443"/>
    <property type="match status" value="1"/>
</dbReference>
<evidence type="ECO:0000313" key="8">
    <source>
        <dbReference type="Proteomes" id="UP001232973"/>
    </source>
</evidence>
<organism evidence="7 8">
    <name type="scientific">Alicyclobacillus cycloheptanicus</name>
    <dbReference type="NCBI Taxonomy" id="1457"/>
    <lineage>
        <taxon>Bacteria</taxon>
        <taxon>Bacillati</taxon>
        <taxon>Bacillota</taxon>
        <taxon>Bacilli</taxon>
        <taxon>Bacillales</taxon>
        <taxon>Alicyclobacillaceae</taxon>
        <taxon>Alicyclobacillus</taxon>
    </lineage>
</organism>
<gene>
    <name evidence="7" type="ORF">J2S03_001653</name>
</gene>
<dbReference type="PANTHER" id="PTHR42978">
    <property type="entry name" value="QUORUM-QUENCHING LACTONASE YTNP-RELATED-RELATED"/>
    <property type="match status" value="1"/>
</dbReference>
<evidence type="ECO:0000256" key="2">
    <source>
        <dbReference type="ARBA" id="ARBA00007749"/>
    </source>
</evidence>
<keyword evidence="4" id="KW-0378">Hydrolase</keyword>
<dbReference type="InterPro" id="IPR001279">
    <property type="entry name" value="Metallo-B-lactamas"/>
</dbReference>
<dbReference type="InterPro" id="IPR036866">
    <property type="entry name" value="RibonucZ/Hydroxyglut_hydro"/>
</dbReference>
<accession>A0ABT9XHL9</accession>
<dbReference type="SUPFAM" id="SSF56281">
    <property type="entry name" value="Metallo-hydrolase/oxidoreductase"/>
    <property type="match status" value="1"/>
</dbReference>
<evidence type="ECO:0000256" key="1">
    <source>
        <dbReference type="ARBA" id="ARBA00001947"/>
    </source>
</evidence>
<comment type="similarity">
    <text evidence="2">Belongs to the metallo-beta-lactamase superfamily.</text>
</comment>
<reference evidence="7 8" key="1">
    <citation type="submission" date="2023-07" db="EMBL/GenBank/DDBJ databases">
        <title>Genomic Encyclopedia of Type Strains, Phase IV (KMG-IV): sequencing the most valuable type-strain genomes for metagenomic binning, comparative biology and taxonomic classification.</title>
        <authorList>
            <person name="Goeker M."/>
        </authorList>
    </citation>
    <scope>NUCLEOTIDE SEQUENCE [LARGE SCALE GENOMIC DNA]</scope>
    <source>
        <strain evidence="7 8">DSM 4006</strain>
    </source>
</reference>
<comment type="cofactor">
    <cofactor evidence="1">
        <name>Zn(2+)</name>
        <dbReference type="ChEBI" id="CHEBI:29105"/>
    </cofactor>
</comment>
<evidence type="ECO:0000256" key="3">
    <source>
        <dbReference type="ARBA" id="ARBA00022723"/>
    </source>
</evidence>
<dbReference type="InterPro" id="IPR051013">
    <property type="entry name" value="MBL_superfamily_lactonases"/>
</dbReference>
<proteinExistence type="inferred from homology"/>
<keyword evidence="5" id="KW-0862">Zinc</keyword>
<protein>
    <submittedName>
        <fullName evidence="7">Glyoxylase-like metal-dependent hydrolase (Beta-lactamase superfamily II)</fullName>
    </submittedName>
</protein>
<dbReference type="SMART" id="SM00849">
    <property type="entry name" value="Lactamase_B"/>
    <property type="match status" value="1"/>
</dbReference>
<keyword evidence="8" id="KW-1185">Reference proteome</keyword>
<dbReference type="Gene3D" id="3.60.15.10">
    <property type="entry name" value="Ribonuclease Z/Hydroxyacylglutathione hydrolase-like"/>
    <property type="match status" value="1"/>
</dbReference>
<evidence type="ECO:0000313" key="7">
    <source>
        <dbReference type="EMBL" id="MDQ0189806.1"/>
    </source>
</evidence>
<name>A0ABT9XHL9_9BACL</name>
<dbReference type="Pfam" id="PF00753">
    <property type="entry name" value="Lactamase_B"/>
    <property type="match status" value="1"/>
</dbReference>
<sequence length="232" mass="25750">MFDTGGFGDRPELIRRLQDRGIRLTDIDYVILSHMHFDHAANVSMFPQATVYLHEAEVQHAKAARFDDFALCTEVLEMLQQGSRLKLLTGADGVVEGHRWMHTPGHTPGGISIILKGEDGANWVAAGDAVKNLHEAETGDVWMSMDRRASQESIQKVLSIADYIIPGHDRQIRIQHTEGECRLSAKSDSEITIEVAGDVPTPFKVSDVDGGLQSKTRRLLLQLHPDQGESDF</sequence>
<dbReference type="Proteomes" id="UP001232973">
    <property type="component" value="Unassembled WGS sequence"/>
</dbReference>
<comment type="caution">
    <text evidence="7">The sequence shown here is derived from an EMBL/GenBank/DDBJ whole genome shotgun (WGS) entry which is preliminary data.</text>
</comment>
<evidence type="ECO:0000256" key="5">
    <source>
        <dbReference type="ARBA" id="ARBA00022833"/>
    </source>
</evidence>
<evidence type="ECO:0000256" key="4">
    <source>
        <dbReference type="ARBA" id="ARBA00022801"/>
    </source>
</evidence>
<keyword evidence="3" id="KW-0479">Metal-binding</keyword>
<feature type="domain" description="Metallo-beta-lactamase" evidence="6">
    <location>
        <begin position="8"/>
        <end position="168"/>
    </location>
</feature>
<evidence type="ECO:0000259" key="6">
    <source>
        <dbReference type="SMART" id="SM00849"/>
    </source>
</evidence>